<reference evidence="2" key="1">
    <citation type="submission" date="2023-07" db="EMBL/GenBank/DDBJ databases">
        <title>Chromosome-level genome assembly of Artemia franciscana.</title>
        <authorList>
            <person name="Jo E."/>
        </authorList>
    </citation>
    <scope>NUCLEOTIDE SEQUENCE</scope>
    <source>
        <tissue evidence="2">Whole body</tissue>
    </source>
</reference>
<protein>
    <recommendedName>
        <fullName evidence="1">Reverse transcriptase domain-containing protein</fullName>
    </recommendedName>
</protein>
<dbReference type="SUPFAM" id="SSF56672">
    <property type="entry name" value="DNA/RNA polymerases"/>
    <property type="match status" value="1"/>
</dbReference>
<proteinExistence type="predicted"/>
<dbReference type="InterPro" id="IPR043502">
    <property type="entry name" value="DNA/RNA_pol_sf"/>
</dbReference>
<dbReference type="Pfam" id="PF00078">
    <property type="entry name" value="RVT_1"/>
    <property type="match status" value="1"/>
</dbReference>
<evidence type="ECO:0000313" key="2">
    <source>
        <dbReference type="EMBL" id="KAK2718623.1"/>
    </source>
</evidence>
<dbReference type="PANTHER" id="PTHR37984:SF5">
    <property type="entry name" value="PROTEIN NYNRIN-LIKE"/>
    <property type="match status" value="1"/>
</dbReference>
<feature type="domain" description="Reverse transcriptase" evidence="1">
    <location>
        <begin position="6"/>
        <end position="154"/>
    </location>
</feature>
<evidence type="ECO:0000259" key="1">
    <source>
        <dbReference type="Pfam" id="PF00078"/>
    </source>
</evidence>
<evidence type="ECO:0000313" key="3">
    <source>
        <dbReference type="Proteomes" id="UP001187531"/>
    </source>
</evidence>
<dbReference type="GO" id="GO:0071897">
    <property type="term" value="P:DNA biosynthetic process"/>
    <property type="evidence" value="ECO:0007669"/>
    <property type="project" value="UniProtKB-ARBA"/>
</dbReference>
<comment type="caution">
    <text evidence="2">The sequence shown here is derived from an EMBL/GenBank/DDBJ whole genome shotgun (WGS) entry which is preliminary data.</text>
</comment>
<dbReference type="InterPro" id="IPR000477">
    <property type="entry name" value="RT_dom"/>
</dbReference>
<gene>
    <name evidence="2" type="ORF">QYM36_005837</name>
</gene>
<name>A0AA88I0D4_ARTSF</name>
<dbReference type="AlphaFoldDB" id="A0AA88I0D4"/>
<keyword evidence="3" id="KW-1185">Reference proteome</keyword>
<dbReference type="Gene3D" id="3.30.70.270">
    <property type="match status" value="1"/>
</dbReference>
<accession>A0AA88I0D4</accession>
<sequence>MVMIEKMKGTVRLCIDPVDLNKCIKHPYYPIPIVEDVTARPYGVKVFSKMDARSKYWLLVLSARASEMTTFSTIFGRHRFLRIPFGLLSAQDEFHCCIEEAFEGLEGLAIIIDDILTYGVNQEDHDERLRAVMERALEKGVKINKDKSSFNASSICYFWHVVGADGMKLDPEKL</sequence>
<dbReference type="CDD" id="cd01647">
    <property type="entry name" value="RT_LTR"/>
    <property type="match status" value="1"/>
</dbReference>
<dbReference type="Gene3D" id="3.10.10.10">
    <property type="entry name" value="HIV Type 1 Reverse Transcriptase, subunit A, domain 1"/>
    <property type="match status" value="1"/>
</dbReference>
<dbReference type="InterPro" id="IPR043128">
    <property type="entry name" value="Rev_trsase/Diguanyl_cyclase"/>
</dbReference>
<dbReference type="PANTHER" id="PTHR37984">
    <property type="entry name" value="PROTEIN CBG26694"/>
    <property type="match status" value="1"/>
</dbReference>
<dbReference type="InterPro" id="IPR050951">
    <property type="entry name" value="Retrovirus_Pol_polyprotein"/>
</dbReference>
<organism evidence="2 3">
    <name type="scientific">Artemia franciscana</name>
    <name type="common">Brine shrimp</name>
    <name type="synonym">Artemia sanfranciscana</name>
    <dbReference type="NCBI Taxonomy" id="6661"/>
    <lineage>
        <taxon>Eukaryota</taxon>
        <taxon>Metazoa</taxon>
        <taxon>Ecdysozoa</taxon>
        <taxon>Arthropoda</taxon>
        <taxon>Crustacea</taxon>
        <taxon>Branchiopoda</taxon>
        <taxon>Anostraca</taxon>
        <taxon>Artemiidae</taxon>
        <taxon>Artemia</taxon>
    </lineage>
</organism>
<dbReference type="EMBL" id="JAVRJZ010000009">
    <property type="protein sequence ID" value="KAK2718623.1"/>
    <property type="molecule type" value="Genomic_DNA"/>
</dbReference>
<dbReference type="Proteomes" id="UP001187531">
    <property type="component" value="Unassembled WGS sequence"/>
</dbReference>